<dbReference type="KEGG" id="azc:AZC_2283"/>
<name>A8I5I1_AZOC5</name>
<evidence type="ECO:0000256" key="1">
    <source>
        <dbReference type="SAM" id="MobiDB-lite"/>
    </source>
</evidence>
<dbReference type="eggNOG" id="COG3652">
    <property type="taxonomic scope" value="Bacteria"/>
</dbReference>
<dbReference type="PANTHER" id="PTHR38593">
    <property type="entry name" value="BLR2558 PROTEIN"/>
    <property type="match status" value="1"/>
</dbReference>
<evidence type="ECO:0000313" key="4">
    <source>
        <dbReference type="Proteomes" id="UP000000270"/>
    </source>
</evidence>
<dbReference type="Pfam" id="PF13628">
    <property type="entry name" value="DUF4142"/>
    <property type="match status" value="1"/>
</dbReference>
<evidence type="ECO:0000313" key="3">
    <source>
        <dbReference type="EMBL" id="BAF88281.1"/>
    </source>
</evidence>
<proteinExistence type="predicted"/>
<evidence type="ECO:0000259" key="2">
    <source>
        <dbReference type="Pfam" id="PF13628"/>
    </source>
</evidence>
<feature type="region of interest" description="Disordered" evidence="1">
    <location>
        <begin position="1"/>
        <end position="31"/>
    </location>
</feature>
<dbReference type="InterPro" id="IPR012347">
    <property type="entry name" value="Ferritin-like"/>
</dbReference>
<accession>A8I5I1</accession>
<keyword evidence="4" id="KW-1185">Reference proteome</keyword>
<dbReference type="STRING" id="438753.AZC_2283"/>
<protein>
    <submittedName>
        <fullName evidence="3">Putative outer membrane protein</fullName>
    </submittedName>
</protein>
<reference evidence="3 4" key="3">
    <citation type="journal article" date="2008" name="BMC Genomics">
        <title>The genome of the versatile nitrogen fixer Azorhizobium caulinodans ORS571.</title>
        <authorList>
            <person name="Lee KB."/>
            <person name="Backer P.D."/>
            <person name="Aono T."/>
            <person name="Liu CT."/>
            <person name="Suzuki S."/>
            <person name="Suzuki T."/>
            <person name="Kaneko T."/>
            <person name="Yamada M."/>
            <person name="Tabata S."/>
            <person name="Kupfer D.M."/>
            <person name="Najar F.Z."/>
            <person name="Wiley G.B."/>
            <person name="Roe B."/>
            <person name="Binnewies T.T."/>
            <person name="Ussery D.W."/>
            <person name="D'Haeze W."/>
            <person name="Herder J.D."/>
            <person name="Gevers D."/>
            <person name="Vereecke D."/>
            <person name="Holsters M."/>
            <person name="Oyaizu H."/>
        </authorList>
    </citation>
    <scope>NUCLEOTIDE SEQUENCE [LARGE SCALE GENOMIC DNA]</scope>
    <source>
        <strain evidence="4">ATCC 43989 / DSM 5975 / JCM 20966 / LMG 6465 / NBRC 14845 / NCIMB 13405 / ORS 571</strain>
    </source>
</reference>
<dbReference type="EMBL" id="AP009384">
    <property type="protein sequence ID" value="BAF88281.1"/>
    <property type="molecule type" value="Genomic_DNA"/>
</dbReference>
<sequence>MPAGRRRSPLPINGRRPEQRRRAGVASRTPKEASMKKYLTAAVAAGAILCAAPVMAQSLGEKTGVNAALGVTPSTQDFVTQAAVSDMFEIESAKLAVERTSDAPTKAFAQQMITDHTKTSQELKGLVSSANLQVNLPTSLDKSHQDKLDRLRSLNGAEFTDAYHKMQEDAHKDAVSLFKRYASGGESAPLKDWAGKTLPALEHHLKVADDLNK</sequence>
<reference evidence="3 4" key="4">
    <citation type="journal article" date="2009" name="Appl. Environ. Microbiol.">
        <title>Comparative genome-wide transcriptional profiling of Azorhizobium caulinodans ORS571 grown under free-living and symbiotic conditions.</title>
        <authorList>
            <person name="Tsukada S."/>
            <person name="Aono T."/>
            <person name="Akiba N."/>
            <person name="Lee KB."/>
            <person name="Liu CT."/>
            <person name="Toyazaki H."/>
            <person name="Oyaizu H."/>
        </authorList>
    </citation>
    <scope>NUCLEOTIDE SEQUENCE [LARGE SCALE GENOMIC DNA]</scope>
    <source>
        <strain evidence="4">ATCC 43989 / DSM 5975 / JCM 20966 / LMG 6465 / NBRC 14845 / NCIMB 13405 / ORS 571</strain>
    </source>
</reference>
<reference evidence="3 4" key="1">
    <citation type="journal article" date="2007" name="Appl. Environ. Microbiol.">
        <title>Rhizobial factors required for stem nodule maturation and maintenance in Sesbania rostrata-Azorhizobium caulinodans ORS571 symbiosis.</title>
        <authorList>
            <person name="Suzuki S."/>
            <person name="Aono T."/>
            <person name="Lee KB."/>
            <person name="Suzuki T."/>
            <person name="Liu CT."/>
            <person name="Miwa H."/>
            <person name="Wakao S."/>
            <person name="Iki T."/>
            <person name="Oyaizu H."/>
        </authorList>
    </citation>
    <scope>NUCLEOTIDE SEQUENCE [LARGE SCALE GENOMIC DNA]</scope>
    <source>
        <strain evidence="4">ATCC 43989 / DSM 5975 / JCM 20966 / LMG 6465 / NBRC 14845 / NCIMB 13405 / ORS 571</strain>
    </source>
</reference>
<dbReference type="PANTHER" id="PTHR38593:SF1">
    <property type="entry name" value="BLR2558 PROTEIN"/>
    <property type="match status" value="1"/>
</dbReference>
<reference evidence="3 4" key="5">
    <citation type="journal article" date="2010" name="Appl. Environ. Microbiol.">
        <title>phrR-like gene praR of Azorhizobium caulinodans ORS571 is essential for symbiosis with Sesbania rostrata and is involved in expression of reb genes.</title>
        <authorList>
            <person name="Akiba N."/>
            <person name="Aono T."/>
            <person name="Toyazaki H."/>
            <person name="Sato S."/>
            <person name="Oyaizu H."/>
        </authorList>
    </citation>
    <scope>NUCLEOTIDE SEQUENCE [LARGE SCALE GENOMIC DNA]</scope>
    <source>
        <strain evidence="4">ATCC 43989 / DSM 5975 / JCM 20966 / LMG 6465 / NBRC 14845 / NCIMB 13405 / ORS 571</strain>
    </source>
</reference>
<reference evidence="4" key="2">
    <citation type="submission" date="2007-04" db="EMBL/GenBank/DDBJ databases">
        <title>Complete genome sequence of the nitrogen-fixing bacterium Azorhizobium caulinodans ORS571.</title>
        <authorList>
            <person name="Lee K.B."/>
            <person name="Backer P.D."/>
            <person name="Aono T."/>
            <person name="Liu C.T."/>
            <person name="Suzuki S."/>
            <person name="Suzuki T."/>
            <person name="Kaneko T."/>
            <person name="Yamada M."/>
            <person name="Tabata S."/>
            <person name="Kupfer D.M."/>
            <person name="Najar F.Z."/>
            <person name="Wiley G.B."/>
            <person name="Roe B."/>
            <person name="Binnewies T."/>
            <person name="Ussery D."/>
            <person name="Vereecke D."/>
            <person name="Gevers D."/>
            <person name="Holsters M."/>
            <person name="Oyaizu H."/>
        </authorList>
    </citation>
    <scope>NUCLEOTIDE SEQUENCE [LARGE SCALE GENOMIC DNA]</scope>
    <source>
        <strain evidence="4">ATCC 43989 / DSM 5975 / JCM 20966 / LMG 6465 / NBRC 14845 / NCIMB 13405 / ORS 571</strain>
    </source>
</reference>
<dbReference type="Proteomes" id="UP000000270">
    <property type="component" value="Chromosome"/>
</dbReference>
<reference evidence="3 4" key="6">
    <citation type="journal article" date="2011" name="Appl. Environ. Microbiol.">
        <title>Involvement of the azorhizobial chromosome partition gene (parA) in the onset of bacteroid differentiation during Sesbania rostrata stem nodule development.</title>
        <authorList>
            <person name="Liu CT."/>
            <person name="Lee KB."/>
            <person name="Wang YS."/>
            <person name="Peng MH."/>
            <person name="Lee KT."/>
            <person name="Suzuki S."/>
            <person name="Suzuki T."/>
            <person name="Oyaizu H."/>
        </authorList>
    </citation>
    <scope>NUCLEOTIDE SEQUENCE [LARGE SCALE GENOMIC DNA]</scope>
    <source>
        <strain evidence="4">ATCC 43989 / DSM 5975 / JCM 20966 / LMG 6465 / NBRC 14845 / NCIMB 13405 / ORS 571</strain>
    </source>
</reference>
<dbReference type="Gene3D" id="1.20.1260.10">
    <property type="match status" value="1"/>
</dbReference>
<dbReference type="InterPro" id="IPR025419">
    <property type="entry name" value="DUF4142"/>
</dbReference>
<dbReference type="AlphaFoldDB" id="A8I5I1"/>
<feature type="domain" description="DUF4142" evidence="2">
    <location>
        <begin position="74"/>
        <end position="211"/>
    </location>
</feature>
<organism evidence="3 4">
    <name type="scientific">Azorhizobium caulinodans (strain ATCC 43989 / DSM 5975 / JCM 20966 / LMG 6465 / NBRC 14845 / NCIMB 13405 / ORS 571)</name>
    <dbReference type="NCBI Taxonomy" id="438753"/>
    <lineage>
        <taxon>Bacteria</taxon>
        <taxon>Pseudomonadati</taxon>
        <taxon>Pseudomonadota</taxon>
        <taxon>Alphaproteobacteria</taxon>
        <taxon>Hyphomicrobiales</taxon>
        <taxon>Xanthobacteraceae</taxon>
        <taxon>Azorhizobium</taxon>
    </lineage>
</organism>
<dbReference type="HOGENOM" id="CLU_079636_6_3_5"/>
<gene>
    <name evidence="3" type="ordered locus">AZC_2283</name>
</gene>